<protein>
    <submittedName>
        <fullName evidence="2">Uncharacterized protein</fullName>
    </submittedName>
</protein>
<dbReference type="EMBL" id="LR134190">
    <property type="protein sequence ID" value="VEB59860.1"/>
    <property type="molecule type" value="Genomic_DNA"/>
</dbReference>
<organism evidence="2 3">
    <name type="scientific">Salmonella enterica I</name>
    <dbReference type="NCBI Taxonomy" id="59201"/>
    <lineage>
        <taxon>Bacteria</taxon>
        <taxon>Pseudomonadati</taxon>
        <taxon>Pseudomonadota</taxon>
        <taxon>Gammaproteobacteria</taxon>
        <taxon>Enterobacterales</taxon>
        <taxon>Enterobacteriaceae</taxon>
        <taxon>Salmonella</taxon>
    </lineage>
</organism>
<evidence type="ECO:0000313" key="3">
    <source>
        <dbReference type="Proteomes" id="UP000269208"/>
    </source>
</evidence>
<reference evidence="2 3" key="1">
    <citation type="submission" date="2018-12" db="EMBL/GenBank/DDBJ databases">
        <authorList>
            <consortium name="Pathogen Informatics"/>
        </authorList>
    </citation>
    <scope>NUCLEOTIDE SEQUENCE [LARGE SCALE GENOMIC DNA]</scope>
    <source>
        <strain evidence="2 3">NCTC6754</strain>
    </source>
</reference>
<gene>
    <name evidence="2" type="ORF">NCTC6754_06135</name>
</gene>
<dbReference type="Proteomes" id="UP000269208">
    <property type="component" value="Chromosome"/>
</dbReference>
<evidence type="ECO:0000256" key="1">
    <source>
        <dbReference type="SAM" id="MobiDB-lite"/>
    </source>
</evidence>
<accession>A0A447U3P4</accession>
<evidence type="ECO:0000313" key="2">
    <source>
        <dbReference type="EMBL" id="VEB59860.1"/>
    </source>
</evidence>
<dbReference type="AlphaFoldDB" id="A0A447U3P4"/>
<sequence>MMTLNSASAEGCAVEWGGNSDNRPGGGRVYRQHSPTSTGKRLAAQHAIADANAQLALSANVLF</sequence>
<feature type="region of interest" description="Disordered" evidence="1">
    <location>
        <begin position="1"/>
        <end position="38"/>
    </location>
</feature>
<name>A0A447U3P4_SALET</name>
<proteinExistence type="predicted"/>